<dbReference type="Proteomes" id="UP000289323">
    <property type="component" value="Unassembled WGS sequence"/>
</dbReference>
<dbReference type="EMBL" id="OUUZ01000018">
    <property type="protein sequence ID" value="SPQ26502.1"/>
    <property type="molecule type" value="Genomic_DNA"/>
</dbReference>
<gene>
    <name evidence="7" type="ORF">TT172_LOCUS8921</name>
</gene>
<evidence type="ECO:0000256" key="5">
    <source>
        <dbReference type="SAM" id="MobiDB-lite"/>
    </source>
</evidence>
<organism evidence="7 8">
    <name type="scientific">Thermothielavioides terrestris</name>
    <dbReference type="NCBI Taxonomy" id="2587410"/>
    <lineage>
        <taxon>Eukaryota</taxon>
        <taxon>Fungi</taxon>
        <taxon>Dikarya</taxon>
        <taxon>Ascomycota</taxon>
        <taxon>Pezizomycotina</taxon>
        <taxon>Sordariomycetes</taxon>
        <taxon>Sordariomycetidae</taxon>
        <taxon>Sordariales</taxon>
        <taxon>Chaetomiaceae</taxon>
        <taxon>Thermothielavioides</taxon>
    </lineage>
</organism>
<reference evidence="7 8" key="1">
    <citation type="submission" date="2018-04" db="EMBL/GenBank/DDBJ databases">
        <authorList>
            <person name="Huttner S."/>
            <person name="Dainat J."/>
        </authorList>
    </citation>
    <scope>NUCLEOTIDE SEQUENCE [LARGE SCALE GENOMIC DNA]</scope>
</reference>
<dbReference type="PROSITE" id="PS50157">
    <property type="entry name" value="ZINC_FINGER_C2H2_2"/>
    <property type="match status" value="2"/>
</dbReference>
<evidence type="ECO:0000256" key="1">
    <source>
        <dbReference type="ARBA" id="ARBA00022723"/>
    </source>
</evidence>
<evidence type="ECO:0000256" key="2">
    <source>
        <dbReference type="ARBA" id="ARBA00022771"/>
    </source>
</evidence>
<dbReference type="AlphaFoldDB" id="A0A3S4CBI7"/>
<dbReference type="SMART" id="SM00355">
    <property type="entry name" value="ZnF_C2H2"/>
    <property type="match status" value="3"/>
</dbReference>
<dbReference type="PANTHER" id="PTHR23235">
    <property type="entry name" value="KRUEPPEL-LIKE TRANSCRIPTION FACTOR"/>
    <property type="match status" value="1"/>
</dbReference>
<feature type="compositionally biased region" description="Polar residues" evidence="5">
    <location>
        <begin position="35"/>
        <end position="44"/>
    </location>
</feature>
<feature type="domain" description="C2H2-type" evidence="6">
    <location>
        <begin position="184"/>
        <end position="213"/>
    </location>
</feature>
<feature type="compositionally biased region" description="Low complexity" evidence="5">
    <location>
        <begin position="11"/>
        <end position="32"/>
    </location>
</feature>
<feature type="region of interest" description="Disordered" evidence="5">
    <location>
        <begin position="1"/>
        <end position="44"/>
    </location>
</feature>
<proteinExistence type="predicted"/>
<dbReference type="InterPro" id="IPR036236">
    <property type="entry name" value="Znf_C2H2_sf"/>
</dbReference>
<protein>
    <submittedName>
        <fullName evidence="7">741bc7bf-a911-4e2c-8bc0-3a702f11ab22</fullName>
    </submittedName>
</protein>
<dbReference type="InterPro" id="IPR013087">
    <property type="entry name" value="Znf_C2H2_type"/>
</dbReference>
<evidence type="ECO:0000259" key="6">
    <source>
        <dbReference type="PROSITE" id="PS50157"/>
    </source>
</evidence>
<dbReference type="SUPFAM" id="SSF57667">
    <property type="entry name" value="beta-beta-alpha zinc fingers"/>
    <property type="match status" value="1"/>
</dbReference>
<name>A0A3S4CBI7_9PEZI</name>
<dbReference type="Pfam" id="PF00096">
    <property type="entry name" value="zf-C2H2"/>
    <property type="match status" value="1"/>
</dbReference>
<keyword evidence="3" id="KW-0862">Zinc</keyword>
<feature type="domain" description="C2H2-type" evidence="6">
    <location>
        <begin position="212"/>
        <end position="237"/>
    </location>
</feature>
<sequence length="274" mass="29597">MATFSPSPRLSPTSDPYSSASSPSSQSPNCPSLDGLSSPTSWPATPWTGSPTCSSLPYAAHLAAAGAPVDGPVDLILDDFDVDAALQLDAYIRGIDRSTVTPPPDSTAIVDASAAGAYVDTDRLSELNFEYLLNLSGPFTPPNTTSAASPVYGTLGFNESITPPRELLTPDSLPATGTTSPALLYCPVASCGKYFSNTSALRRHERTHRDDYRCPVAHCGKGHADQRHLNRHLWAKHREYAARHRVPSENARCQFCDYMGRGDNLKRHMARHVR</sequence>
<keyword evidence="1" id="KW-0479">Metal-binding</keyword>
<feature type="compositionally biased region" description="Polar residues" evidence="5">
    <location>
        <begin position="1"/>
        <end position="10"/>
    </location>
</feature>
<evidence type="ECO:0000256" key="4">
    <source>
        <dbReference type="PROSITE-ProRule" id="PRU00042"/>
    </source>
</evidence>
<accession>A0A3S4CBI7</accession>
<dbReference type="GO" id="GO:0008270">
    <property type="term" value="F:zinc ion binding"/>
    <property type="evidence" value="ECO:0007669"/>
    <property type="project" value="UniProtKB-KW"/>
</dbReference>
<dbReference type="PROSITE" id="PS00028">
    <property type="entry name" value="ZINC_FINGER_C2H2_1"/>
    <property type="match status" value="1"/>
</dbReference>
<keyword evidence="2 4" id="KW-0863">Zinc-finger</keyword>
<evidence type="ECO:0000256" key="3">
    <source>
        <dbReference type="ARBA" id="ARBA00022833"/>
    </source>
</evidence>
<evidence type="ECO:0000313" key="7">
    <source>
        <dbReference type="EMBL" id="SPQ26502.1"/>
    </source>
</evidence>
<dbReference type="Gene3D" id="3.30.160.60">
    <property type="entry name" value="Classic Zinc Finger"/>
    <property type="match status" value="2"/>
</dbReference>
<evidence type="ECO:0000313" key="8">
    <source>
        <dbReference type="Proteomes" id="UP000289323"/>
    </source>
</evidence>